<proteinExistence type="predicted"/>
<feature type="compositionally biased region" description="Basic residues" evidence="1">
    <location>
        <begin position="7"/>
        <end position="16"/>
    </location>
</feature>
<accession>A0A5P5X6E8</accession>
<protein>
    <submittedName>
        <fullName evidence="2">Uncharacterized protein</fullName>
    </submittedName>
</protein>
<evidence type="ECO:0000313" key="2">
    <source>
        <dbReference type="EMBL" id="QFF91059.1"/>
    </source>
</evidence>
<organism evidence="2">
    <name type="scientific">Klebsiella pneumoniae</name>
    <dbReference type="NCBI Taxonomy" id="573"/>
    <lineage>
        <taxon>Bacteria</taxon>
        <taxon>Pseudomonadati</taxon>
        <taxon>Pseudomonadota</taxon>
        <taxon>Gammaproteobacteria</taxon>
        <taxon>Enterobacterales</taxon>
        <taxon>Enterobacteriaceae</taxon>
        <taxon>Klebsiella/Raoultella group</taxon>
        <taxon>Klebsiella</taxon>
        <taxon>Klebsiella pneumoniae complex</taxon>
    </lineage>
</organism>
<feature type="compositionally biased region" description="Basic and acidic residues" evidence="1">
    <location>
        <begin position="35"/>
        <end position="55"/>
    </location>
</feature>
<keyword evidence="2" id="KW-0614">Plasmid</keyword>
<sequence length="205" mass="22941">MCDSGKRKQPVRKLRPFKAAAAKNGAWGGETAHQPTEHRSRDHPEPETGAHEAEVPRALIAISDIGNISAGYRPSRPGDAGHDPPDIENPKERRRRHDGVVDSSAGQRDEQDRPPPETIRQRAQHRCAGKLHQRIQRQQNAIVGGDVVRVNQIAQEARQHRHNQADADSVERDSAQNYDQGSVGFHVWPPDQPPLVRLNARILYH</sequence>
<dbReference type="AlphaFoldDB" id="A0A5P5X6E8"/>
<evidence type="ECO:0000256" key="1">
    <source>
        <dbReference type="SAM" id="MobiDB-lite"/>
    </source>
</evidence>
<dbReference type="EMBL" id="MK770642">
    <property type="protein sequence ID" value="QFF91059.1"/>
    <property type="molecule type" value="Genomic_DNA"/>
</dbReference>
<name>A0A5P5X6E8_KLEPN</name>
<feature type="region of interest" description="Disordered" evidence="1">
    <location>
        <begin position="1"/>
        <end position="125"/>
    </location>
</feature>
<reference evidence="2" key="1">
    <citation type="submission" date="2019-04" db="EMBL/GenBank/DDBJ databases">
        <title>Klebsiella pneumoniae strain T38 plasmid pKT38_MCR3, complete sequence.</title>
        <authorList>
            <person name="Yu Y."/>
            <person name="Walsh T.R."/>
        </authorList>
    </citation>
    <scope>NUCLEOTIDE SEQUENCE</scope>
    <source>
        <strain evidence="2">T38</strain>
        <plasmid evidence="2">pT38_MCR3</plasmid>
    </source>
</reference>
<feature type="compositionally biased region" description="Basic and acidic residues" evidence="1">
    <location>
        <begin position="79"/>
        <end position="91"/>
    </location>
</feature>
<geneLocation type="plasmid" evidence="2">
    <name>pT38_MCR3</name>
</geneLocation>